<dbReference type="Proteomes" id="UP000715965">
    <property type="component" value="Unassembled WGS sequence"/>
</dbReference>
<sequence>MKNGWIAACERFVSRRAHALSHHPRKATALLAALLLGGAGTAFGVASLDPDPSTVTVRQVLESVNTLPVQPQLDQLDTQDLRLFRTEVARPSDTVDSLLARLGVEDEAAAAWLRRDAAFRSQVLARYGRTVTVEAGEHQELKKLTVRWVSDDSGNFQRLVVERGADGRFASRIDTAPLVAATRMGSATVRSSLFAAADEANIPDTVVSQMVEIFGSDIDFHRHLRTGDHFEVVYESLEADGEPLRTGRILSVEFVNRGTAHQAIWFQDGNRKGGYYGFDGRSMTRAFLASPVAFSRISSGFAMRLHPILNQWKAHLGVDYAAPIGTPVRDVADGTVEFAGQQNGFGNVVIVRHNASEETVYAHLSRIGVRTGQHIAQGDTLGAVGQTGWATGPHLHFEFRVNGVHQDPSVAMARHSGGAPVAEASRPAFERVARVMRAQLTAAAEAASGGVALARAD</sequence>
<dbReference type="EMBL" id="JADDOJ010000002">
    <property type="protein sequence ID" value="MBE7939135.1"/>
    <property type="molecule type" value="Genomic_DNA"/>
</dbReference>
<keyword evidence="5" id="KW-0378">Hydrolase</keyword>
<dbReference type="SUPFAM" id="SSF51261">
    <property type="entry name" value="Duplicated hybrid motif"/>
    <property type="match status" value="1"/>
</dbReference>
<evidence type="ECO:0000256" key="4">
    <source>
        <dbReference type="ARBA" id="ARBA00022723"/>
    </source>
</evidence>
<feature type="domain" description="M23ase beta-sheet core" evidence="8">
    <location>
        <begin position="314"/>
        <end position="408"/>
    </location>
</feature>
<comment type="cofactor">
    <cofactor evidence="1">
        <name>Zn(2+)</name>
        <dbReference type="ChEBI" id="CHEBI:29105"/>
    </cofactor>
</comment>
<accession>A0ABR9S9W4</accession>
<evidence type="ECO:0000313" key="11">
    <source>
        <dbReference type="Proteomes" id="UP000715965"/>
    </source>
</evidence>
<evidence type="ECO:0000259" key="8">
    <source>
        <dbReference type="Pfam" id="PF01551"/>
    </source>
</evidence>
<keyword evidence="7" id="KW-0482">Metalloprotease</keyword>
<evidence type="ECO:0000256" key="1">
    <source>
        <dbReference type="ARBA" id="ARBA00001947"/>
    </source>
</evidence>
<keyword evidence="11" id="KW-1185">Reference proteome</keyword>
<dbReference type="CDD" id="cd12797">
    <property type="entry name" value="M23_peptidase"/>
    <property type="match status" value="1"/>
</dbReference>
<gene>
    <name evidence="10" type="ORF">IM725_00950</name>
</gene>
<evidence type="ECO:0000256" key="6">
    <source>
        <dbReference type="ARBA" id="ARBA00022833"/>
    </source>
</evidence>
<comment type="subcellular location">
    <subcellularLocation>
        <location evidence="2">Cell envelope</location>
    </subcellularLocation>
</comment>
<evidence type="ECO:0000256" key="5">
    <source>
        <dbReference type="ARBA" id="ARBA00022801"/>
    </source>
</evidence>
<keyword evidence="3" id="KW-0645">Protease</keyword>
<evidence type="ECO:0000256" key="3">
    <source>
        <dbReference type="ARBA" id="ARBA00022670"/>
    </source>
</evidence>
<keyword evidence="6" id="KW-0862">Zinc</keyword>
<comment type="caution">
    <text evidence="10">The sequence shown here is derived from an EMBL/GenBank/DDBJ whole genome shotgun (WGS) entry which is preliminary data.</text>
</comment>
<dbReference type="InterPro" id="IPR050570">
    <property type="entry name" value="Cell_wall_metabolism_enzyme"/>
</dbReference>
<feature type="domain" description="Csd3-like second N-terminal" evidence="9">
    <location>
        <begin position="187"/>
        <end position="301"/>
    </location>
</feature>
<proteinExistence type="predicted"/>
<evidence type="ECO:0000313" key="10">
    <source>
        <dbReference type="EMBL" id="MBE7939135.1"/>
    </source>
</evidence>
<evidence type="ECO:0000256" key="2">
    <source>
        <dbReference type="ARBA" id="ARBA00004196"/>
    </source>
</evidence>
<dbReference type="Gene3D" id="3.10.450.350">
    <property type="match status" value="2"/>
</dbReference>
<dbReference type="InterPro" id="IPR011055">
    <property type="entry name" value="Dup_hybrid_motif"/>
</dbReference>
<dbReference type="InterPro" id="IPR016047">
    <property type="entry name" value="M23ase_b-sheet_dom"/>
</dbReference>
<dbReference type="Pfam" id="PF19425">
    <property type="entry name" value="Csd3_N2"/>
    <property type="match status" value="1"/>
</dbReference>
<keyword evidence="4" id="KW-0479">Metal-binding</keyword>
<name>A0ABR9S9W4_9BURK</name>
<organism evidence="10 11">
    <name type="scientific">Ramlibacter aquaticus</name>
    <dbReference type="NCBI Taxonomy" id="2780094"/>
    <lineage>
        <taxon>Bacteria</taxon>
        <taxon>Pseudomonadati</taxon>
        <taxon>Pseudomonadota</taxon>
        <taxon>Betaproteobacteria</taxon>
        <taxon>Burkholderiales</taxon>
        <taxon>Comamonadaceae</taxon>
        <taxon>Ramlibacter</taxon>
    </lineage>
</organism>
<dbReference type="PANTHER" id="PTHR21666">
    <property type="entry name" value="PEPTIDASE-RELATED"/>
    <property type="match status" value="1"/>
</dbReference>
<dbReference type="InterPro" id="IPR045834">
    <property type="entry name" value="Csd3_N2"/>
</dbReference>
<reference evidence="10 11" key="1">
    <citation type="submission" date="2020-10" db="EMBL/GenBank/DDBJ databases">
        <title>Draft genome of Ramlibacter aquaticus LMG 30558.</title>
        <authorList>
            <person name="Props R."/>
        </authorList>
    </citation>
    <scope>NUCLEOTIDE SEQUENCE [LARGE SCALE GENOMIC DNA]</scope>
    <source>
        <strain evidence="10 11">LMG 30558</strain>
    </source>
</reference>
<dbReference type="Gene3D" id="2.70.70.10">
    <property type="entry name" value="Glucose Permease (Domain IIA)"/>
    <property type="match status" value="1"/>
</dbReference>
<evidence type="ECO:0000259" key="9">
    <source>
        <dbReference type="Pfam" id="PF19425"/>
    </source>
</evidence>
<protein>
    <submittedName>
        <fullName evidence="10">M23 family metallopeptidase</fullName>
    </submittedName>
</protein>
<dbReference type="PANTHER" id="PTHR21666:SF288">
    <property type="entry name" value="CELL DIVISION PROTEIN YTFB"/>
    <property type="match status" value="1"/>
</dbReference>
<evidence type="ECO:0000256" key="7">
    <source>
        <dbReference type="ARBA" id="ARBA00023049"/>
    </source>
</evidence>
<dbReference type="RefSeq" id="WP_193778684.1">
    <property type="nucleotide sequence ID" value="NZ_JADDOJ010000002.1"/>
</dbReference>
<dbReference type="Pfam" id="PF01551">
    <property type="entry name" value="Peptidase_M23"/>
    <property type="match status" value="1"/>
</dbReference>